<proteinExistence type="predicted"/>
<gene>
    <name evidence="1" type="ORF">CY34DRAFT_157738</name>
</gene>
<reference evidence="2" key="2">
    <citation type="submission" date="2015-01" db="EMBL/GenBank/DDBJ databases">
        <title>Evolutionary Origins and Diversification of the Mycorrhizal Mutualists.</title>
        <authorList>
            <consortium name="DOE Joint Genome Institute"/>
            <consortium name="Mycorrhizal Genomics Consortium"/>
            <person name="Kohler A."/>
            <person name="Kuo A."/>
            <person name="Nagy L.G."/>
            <person name="Floudas D."/>
            <person name="Copeland A."/>
            <person name="Barry K.W."/>
            <person name="Cichocki N."/>
            <person name="Veneault-Fourrey C."/>
            <person name="LaButti K."/>
            <person name="Lindquist E.A."/>
            <person name="Lipzen A."/>
            <person name="Lundell T."/>
            <person name="Morin E."/>
            <person name="Murat C."/>
            <person name="Riley R."/>
            <person name="Ohm R."/>
            <person name="Sun H."/>
            <person name="Tunlid A."/>
            <person name="Henrissat B."/>
            <person name="Grigoriev I.V."/>
            <person name="Hibbett D.S."/>
            <person name="Martin F."/>
        </authorList>
    </citation>
    <scope>NUCLEOTIDE SEQUENCE [LARGE SCALE GENOMIC DNA]</scope>
    <source>
        <strain evidence="2">UH-Slu-Lm8-n1</strain>
    </source>
</reference>
<dbReference type="AlphaFoldDB" id="A0A0D0B6T0"/>
<protein>
    <submittedName>
        <fullName evidence="1">Uncharacterized protein</fullName>
    </submittedName>
</protein>
<name>A0A0D0B6T0_9AGAM</name>
<dbReference type="InParanoid" id="A0A0D0B6T0"/>
<reference evidence="1 2" key="1">
    <citation type="submission" date="2014-04" db="EMBL/GenBank/DDBJ databases">
        <authorList>
            <consortium name="DOE Joint Genome Institute"/>
            <person name="Kuo A."/>
            <person name="Ruytinx J."/>
            <person name="Rineau F."/>
            <person name="Colpaert J."/>
            <person name="Kohler A."/>
            <person name="Nagy L.G."/>
            <person name="Floudas D."/>
            <person name="Copeland A."/>
            <person name="Barry K.W."/>
            <person name="Cichocki N."/>
            <person name="Veneault-Fourrey C."/>
            <person name="LaButti K."/>
            <person name="Lindquist E.A."/>
            <person name="Lipzen A."/>
            <person name="Lundell T."/>
            <person name="Morin E."/>
            <person name="Murat C."/>
            <person name="Sun H."/>
            <person name="Tunlid A."/>
            <person name="Henrissat B."/>
            <person name="Grigoriev I.V."/>
            <person name="Hibbett D.S."/>
            <person name="Martin F."/>
            <person name="Nordberg H.P."/>
            <person name="Cantor M.N."/>
            <person name="Hua S.X."/>
        </authorList>
    </citation>
    <scope>NUCLEOTIDE SEQUENCE [LARGE SCALE GENOMIC DNA]</scope>
    <source>
        <strain evidence="1 2">UH-Slu-Lm8-n1</strain>
    </source>
</reference>
<sequence length="92" mass="10287">MDYSRLTSSQIFIRSSSIRVSALSARDYLSSALVICQQPLFWTLDFLIDSLFQAYALVSALQPGRGSLLCNDLLKSFRLVQNNIHTLSSLSL</sequence>
<accession>A0A0D0B6T0</accession>
<dbReference type="EMBL" id="KN835245">
    <property type="protein sequence ID" value="KIK42197.1"/>
    <property type="molecule type" value="Genomic_DNA"/>
</dbReference>
<evidence type="ECO:0000313" key="1">
    <source>
        <dbReference type="EMBL" id="KIK42197.1"/>
    </source>
</evidence>
<dbReference type="Proteomes" id="UP000054485">
    <property type="component" value="Unassembled WGS sequence"/>
</dbReference>
<evidence type="ECO:0000313" key="2">
    <source>
        <dbReference type="Proteomes" id="UP000054485"/>
    </source>
</evidence>
<keyword evidence="2" id="KW-1185">Reference proteome</keyword>
<organism evidence="1 2">
    <name type="scientific">Suillus luteus UH-Slu-Lm8-n1</name>
    <dbReference type="NCBI Taxonomy" id="930992"/>
    <lineage>
        <taxon>Eukaryota</taxon>
        <taxon>Fungi</taxon>
        <taxon>Dikarya</taxon>
        <taxon>Basidiomycota</taxon>
        <taxon>Agaricomycotina</taxon>
        <taxon>Agaricomycetes</taxon>
        <taxon>Agaricomycetidae</taxon>
        <taxon>Boletales</taxon>
        <taxon>Suillineae</taxon>
        <taxon>Suillaceae</taxon>
        <taxon>Suillus</taxon>
    </lineage>
</organism>
<dbReference type="HOGENOM" id="CLU_2414746_0_0_1"/>